<evidence type="ECO:0000256" key="13">
    <source>
        <dbReference type="ARBA" id="ARBA00023180"/>
    </source>
</evidence>
<dbReference type="Proteomes" id="UP001176940">
    <property type="component" value="Unassembled WGS sequence"/>
</dbReference>
<keyword evidence="11" id="KW-0472">Membrane</keyword>
<comment type="caution">
    <text evidence="19">The sequence shown here is derived from an EMBL/GenBank/DDBJ whole genome shotgun (WGS) entry which is preliminary data.</text>
</comment>
<dbReference type="InterPro" id="IPR036397">
    <property type="entry name" value="RNaseH_sf"/>
</dbReference>
<evidence type="ECO:0000256" key="5">
    <source>
        <dbReference type="ARBA" id="ARBA00022630"/>
    </source>
</evidence>
<comment type="cofactor">
    <cofactor evidence="1">
        <name>FAD</name>
        <dbReference type="ChEBI" id="CHEBI:57692"/>
    </cofactor>
</comment>
<evidence type="ECO:0000256" key="15">
    <source>
        <dbReference type="ARBA" id="ARBA00040786"/>
    </source>
</evidence>
<organism evidence="19 20">
    <name type="scientific">Ranitomeya imitator</name>
    <name type="common">mimic poison frog</name>
    <dbReference type="NCBI Taxonomy" id="111125"/>
    <lineage>
        <taxon>Eukaryota</taxon>
        <taxon>Metazoa</taxon>
        <taxon>Chordata</taxon>
        <taxon>Craniata</taxon>
        <taxon>Vertebrata</taxon>
        <taxon>Euteleostomi</taxon>
        <taxon>Amphibia</taxon>
        <taxon>Batrachia</taxon>
        <taxon>Anura</taxon>
        <taxon>Neobatrachia</taxon>
        <taxon>Hyloidea</taxon>
        <taxon>Dendrobatidae</taxon>
        <taxon>Dendrobatinae</taxon>
        <taxon>Ranitomeya</taxon>
    </lineage>
</organism>
<keyword evidence="20" id="KW-1185">Reference proteome</keyword>
<evidence type="ECO:0000256" key="4">
    <source>
        <dbReference type="ARBA" id="ARBA00022448"/>
    </source>
</evidence>
<evidence type="ECO:0000256" key="7">
    <source>
        <dbReference type="ARBA" id="ARBA00022824"/>
    </source>
</evidence>
<keyword evidence="8" id="KW-0274">FAD</keyword>
<keyword evidence="10" id="KW-0560">Oxidoreductase</keyword>
<proteinExistence type="inferred from homology"/>
<evidence type="ECO:0000313" key="19">
    <source>
        <dbReference type="EMBL" id="CAJ0928174.1"/>
    </source>
</evidence>
<gene>
    <name evidence="19" type="ORF">RIMI_LOCUS3265862</name>
</gene>
<dbReference type="PANTHER" id="PTHR12613:SF1">
    <property type="entry name" value="ERO1-LIKE PROTEIN ALPHA"/>
    <property type="match status" value="1"/>
</dbReference>
<reference evidence="19" key="1">
    <citation type="submission" date="2023-07" db="EMBL/GenBank/DDBJ databases">
        <authorList>
            <person name="Stuckert A."/>
        </authorList>
    </citation>
    <scope>NUCLEOTIDE SEQUENCE</scope>
</reference>
<comment type="similarity">
    <text evidence="3">Belongs to the EROs family.</text>
</comment>
<keyword evidence="7" id="KW-0256">Endoplasmic reticulum</keyword>
<keyword evidence="14" id="KW-0676">Redox-active center</keyword>
<evidence type="ECO:0000256" key="2">
    <source>
        <dbReference type="ARBA" id="ARBA00004367"/>
    </source>
</evidence>
<dbReference type="InterPro" id="IPR037192">
    <property type="entry name" value="ERO1-like_sf"/>
</dbReference>
<evidence type="ECO:0000256" key="3">
    <source>
        <dbReference type="ARBA" id="ARBA00008277"/>
    </source>
</evidence>
<evidence type="ECO:0000256" key="16">
    <source>
        <dbReference type="ARBA" id="ARBA00041899"/>
    </source>
</evidence>
<comment type="subcellular location">
    <subcellularLocation>
        <location evidence="2">Endoplasmic reticulum membrane</location>
        <topology evidence="2">Peripheral membrane protein</topology>
        <orientation evidence="2">Lumenal side</orientation>
    </subcellularLocation>
</comment>
<evidence type="ECO:0000313" key="20">
    <source>
        <dbReference type="Proteomes" id="UP001176940"/>
    </source>
</evidence>
<evidence type="ECO:0000256" key="14">
    <source>
        <dbReference type="ARBA" id="ARBA00023284"/>
    </source>
</evidence>
<dbReference type="SUPFAM" id="SSF110019">
    <property type="entry name" value="ERO1-like"/>
    <property type="match status" value="1"/>
</dbReference>
<name>A0ABN9KXP5_9NEOB</name>
<evidence type="ECO:0000256" key="17">
    <source>
        <dbReference type="ARBA" id="ARBA00042500"/>
    </source>
</evidence>
<dbReference type="PANTHER" id="PTHR12613">
    <property type="entry name" value="ERO1-RELATED"/>
    <property type="match status" value="1"/>
</dbReference>
<dbReference type="Gene3D" id="3.30.420.10">
    <property type="entry name" value="Ribonuclease H-like superfamily/Ribonuclease H"/>
    <property type="match status" value="1"/>
</dbReference>
<evidence type="ECO:0000256" key="10">
    <source>
        <dbReference type="ARBA" id="ARBA00023002"/>
    </source>
</evidence>
<keyword evidence="13" id="KW-0325">Glycoprotein</keyword>
<feature type="region of interest" description="Disordered" evidence="18">
    <location>
        <begin position="870"/>
        <end position="893"/>
    </location>
</feature>
<accession>A0ABN9KXP5</accession>
<protein>
    <recommendedName>
        <fullName evidence="15">ERO1-like protein alpha</fullName>
    </recommendedName>
    <alternativeName>
        <fullName evidence="16">Endoplasmic reticulum oxidoreductase alpha</fullName>
    </alternativeName>
    <alternativeName>
        <fullName evidence="17">Oxidoreductin-1-L-alpha</fullName>
    </alternativeName>
</protein>
<keyword evidence="12" id="KW-1015">Disulfide bond</keyword>
<dbReference type="Pfam" id="PF04137">
    <property type="entry name" value="ERO1"/>
    <property type="match status" value="1"/>
</dbReference>
<evidence type="ECO:0000256" key="8">
    <source>
        <dbReference type="ARBA" id="ARBA00022827"/>
    </source>
</evidence>
<evidence type="ECO:0000256" key="12">
    <source>
        <dbReference type="ARBA" id="ARBA00023157"/>
    </source>
</evidence>
<keyword evidence="4" id="KW-0813">Transport</keyword>
<sequence>EPVTPKIDAPAQAYFVCPVEGRAKYCSAQVLGKVREARRLHTAVLCSALNRSDKVRLRRSLKTKRGRHRKKVRIGAVSDMAFSLPPRPEGQHPRVVSSLYTLTLAFCVYYLMKLPVEDLTMSGTDDFSLSDALSDNAAKSQKISNPKNSHQPGGWSGSNPWVLLLPLVSHLMDKVKGVDHILVVDLSHLHQRTHTHLVHSLEHLHNLIHLDLSQEPQRTHIHLVHSLEHPHNHINLDLSQEPQRIHINLVHSQEHLRNHIHLDLSQEHHHNHIQLEHHRSHTHLDLSQEHQVHLQALLGLTQVLHLDNSLLHQMPHILQDLLGHIQELLLDSNQLHQMHHSLHNLLALMQECPLGHNQGLPLGNILMHLGNTPQLSILQGLLDPIPIHLEHQVSLIQVLQDKVPPQEGLIRLPMVSQVLVRVGLGVLINGDHRVVNIQQTKICHTQPPSNFLLLVLHHLYHGVLCLLVSGGHLLHFLEPLDHTLIQAHINEAVCPSGCLQTQKSIYSTTFSRRSIDNYFAFPMTDNSERFISLSGSQKLTQLLCTHSDYKQTGHIFPCIEENLSPINPKSMKAMNQTASDPRYRSPLFFPRWWCDLEQWELLLYTPAQGKIAPCAAMYYGGQRMNFNPILQPAGDSRNASLGTEAATCTAERREDSGAIRRNIVPRAWRRVLSSKPRVPSAHEEPTLRMVAGYLDDCTCDVETIDQFNSKKLFPKLQKLLETDYFRYYKANLKKPCPFWKDNSHCGIRDCAVQPCPTDAVPPGIKSPGFKSKVYINRPNTLEDLRNNIEAEIGRIPVDMLVRVHENFRKRMQQCVDSEGRHLPDTLFKTMDHISFEVILRGLYDGKYPRRPPDSTLEDVLLPLLGQETHEFKRSSPTHRPQCFSCPSKEGTHE</sequence>
<keyword evidence="9" id="KW-0249">Electron transport</keyword>
<evidence type="ECO:0000256" key="1">
    <source>
        <dbReference type="ARBA" id="ARBA00001974"/>
    </source>
</evidence>
<keyword evidence="6" id="KW-0732">Signal</keyword>
<evidence type="ECO:0000256" key="11">
    <source>
        <dbReference type="ARBA" id="ARBA00023136"/>
    </source>
</evidence>
<feature type="non-terminal residue" evidence="19">
    <location>
        <position position="1"/>
    </location>
</feature>
<dbReference type="EMBL" id="CAUEEQ010004847">
    <property type="protein sequence ID" value="CAJ0928174.1"/>
    <property type="molecule type" value="Genomic_DNA"/>
</dbReference>
<keyword evidence="5" id="KW-0285">Flavoprotein</keyword>
<evidence type="ECO:0000256" key="18">
    <source>
        <dbReference type="SAM" id="MobiDB-lite"/>
    </source>
</evidence>
<evidence type="ECO:0000256" key="6">
    <source>
        <dbReference type="ARBA" id="ARBA00022729"/>
    </source>
</evidence>
<evidence type="ECO:0000256" key="9">
    <source>
        <dbReference type="ARBA" id="ARBA00022982"/>
    </source>
</evidence>
<dbReference type="InterPro" id="IPR007266">
    <property type="entry name" value="Ero1"/>
</dbReference>